<name>A0AAI9DK84_PLUGE</name>
<gene>
    <name evidence="3" type="ORF">QEG54_001810</name>
</gene>
<feature type="region of interest" description="Disordered" evidence="1">
    <location>
        <begin position="167"/>
        <end position="189"/>
    </location>
</feature>
<dbReference type="PANTHER" id="PTHR35191:SF1">
    <property type="entry name" value="PROPHAGE SIDE TAIL FIBER PROTEIN HOMOLOG STFQ-RELATED"/>
    <property type="match status" value="1"/>
</dbReference>
<dbReference type="PANTHER" id="PTHR35191">
    <property type="entry name" value="PROPHAGE SIDE TAIL FIBER PROTEIN HOMOLOG STFQ-RELATED"/>
    <property type="match status" value="1"/>
</dbReference>
<proteinExistence type="predicted"/>
<dbReference type="InterPro" id="IPR037053">
    <property type="entry name" value="Phage_tail_collar_dom_sf"/>
</dbReference>
<comment type="caution">
    <text evidence="3">The sequence shown here is derived from an EMBL/GenBank/DDBJ whole genome shotgun (WGS) entry which is preliminary data.</text>
</comment>
<dbReference type="Gene3D" id="3.90.1340.10">
    <property type="entry name" value="Phage tail collar domain"/>
    <property type="match status" value="1"/>
</dbReference>
<evidence type="ECO:0000313" key="3">
    <source>
        <dbReference type="EMBL" id="EML1471100.1"/>
    </source>
</evidence>
<reference evidence="3" key="1">
    <citation type="submission" date="2024-02" db="EMBL/GenBank/DDBJ databases">
        <authorList>
            <consortium name="Clinical and Environmental Microbiology Branch: Whole genome sequencing antimicrobial resistance pathogens in the healthcare setting"/>
        </authorList>
    </citation>
    <scope>NUCLEOTIDE SEQUENCE</scope>
    <source>
        <strain evidence="3">2021DK-00143</strain>
    </source>
</reference>
<organism evidence="3">
    <name type="scientific">Pluralibacter gergoviae</name>
    <name type="common">Enterobacter gergoviae</name>
    <dbReference type="NCBI Taxonomy" id="61647"/>
    <lineage>
        <taxon>Bacteria</taxon>
        <taxon>Pseudomonadati</taxon>
        <taxon>Pseudomonadota</taxon>
        <taxon>Gammaproteobacteria</taxon>
        <taxon>Enterobacterales</taxon>
        <taxon>Enterobacteriaceae</taxon>
        <taxon>Pluralibacter</taxon>
    </lineage>
</organism>
<feature type="domain" description="Phage tail collar" evidence="2">
    <location>
        <begin position="86"/>
        <end position="133"/>
    </location>
</feature>
<dbReference type="SUPFAM" id="SSF88874">
    <property type="entry name" value="Receptor-binding domain of short tail fibre protein gp12"/>
    <property type="match status" value="1"/>
</dbReference>
<dbReference type="EMBL" id="ABLOKC030000007">
    <property type="protein sequence ID" value="EML1471100.1"/>
    <property type="molecule type" value="Genomic_DNA"/>
</dbReference>
<dbReference type="Pfam" id="PF07484">
    <property type="entry name" value="Collar"/>
    <property type="match status" value="1"/>
</dbReference>
<sequence>MYYLDNDSSVPDLPPVHQVLFTEPRYFTEGGDGIAPSYPGADWFNIIQMEMMNVLKLANITPVKTKMDQFAQAIRLFSSDYMLPPGIPLPWPGATAPTGFALALGQSFDKTAYPRLAQAYPSGIIPDMRGQTIKFLPATGRALLSLEADGVKSHAHSASIASTDLGTASTANTDLGTKQTSQNGQHNHVNDARFNKLGARSSDIDNLGSTGDSDDVNPTTEYRIAAMDGLWNAATMQDAGNHVHTVYIGPHAHTVYIGPHGHAVTVNNFGNSENTVRNIAFNAIVRLA</sequence>
<protein>
    <submittedName>
        <fullName evidence="3">Tail fiber protein</fullName>
    </submittedName>
</protein>
<evidence type="ECO:0000256" key="1">
    <source>
        <dbReference type="SAM" id="MobiDB-lite"/>
    </source>
</evidence>
<accession>A0AAI9DK84</accession>
<feature type="compositionally biased region" description="Polar residues" evidence="1">
    <location>
        <begin position="167"/>
        <end position="187"/>
    </location>
</feature>
<dbReference type="AlphaFoldDB" id="A0AAI9DK84"/>
<dbReference type="InterPro" id="IPR011083">
    <property type="entry name" value="Phage_tail_collar_dom"/>
</dbReference>
<dbReference type="InterPro" id="IPR051934">
    <property type="entry name" value="Phage_Tail_Fiber_Structural"/>
</dbReference>
<evidence type="ECO:0000259" key="2">
    <source>
        <dbReference type="Pfam" id="PF07484"/>
    </source>
</evidence>